<dbReference type="EMBL" id="CP129674">
    <property type="protein sequence ID" value="XDS44084.1"/>
    <property type="molecule type" value="Genomic_DNA"/>
</dbReference>
<dbReference type="GO" id="GO:0005524">
    <property type="term" value="F:ATP binding"/>
    <property type="evidence" value="ECO:0007669"/>
    <property type="project" value="UniProtKB-UniRule"/>
</dbReference>
<evidence type="ECO:0000256" key="5">
    <source>
        <dbReference type="ARBA" id="ARBA00022806"/>
    </source>
</evidence>
<feature type="region of interest" description="Disordered" evidence="15">
    <location>
        <begin position="1044"/>
        <end position="1090"/>
    </location>
</feature>
<accession>A0AB39U516</accession>
<dbReference type="InterPro" id="IPR014016">
    <property type="entry name" value="UvrD-like_ATP-bd"/>
</dbReference>
<evidence type="ECO:0000256" key="1">
    <source>
        <dbReference type="ARBA" id="ARBA00022722"/>
    </source>
</evidence>
<dbReference type="Gene3D" id="3.40.50.300">
    <property type="entry name" value="P-loop containing nucleotide triphosphate hydrolases"/>
    <property type="match status" value="5"/>
</dbReference>
<feature type="compositionally biased region" description="Low complexity" evidence="15">
    <location>
        <begin position="1073"/>
        <end position="1082"/>
    </location>
</feature>
<evidence type="ECO:0000313" key="18">
    <source>
        <dbReference type="EMBL" id="XDS44084.1"/>
    </source>
</evidence>
<keyword evidence="2 14" id="KW-0547">Nucleotide-binding</keyword>
<dbReference type="Pfam" id="PF13361">
    <property type="entry name" value="UvrD_C"/>
    <property type="match status" value="1"/>
</dbReference>
<feature type="compositionally biased region" description="Basic and acidic residues" evidence="15">
    <location>
        <begin position="388"/>
        <end position="397"/>
    </location>
</feature>
<dbReference type="Pfam" id="PF12705">
    <property type="entry name" value="PDDEXK_1"/>
    <property type="match status" value="1"/>
</dbReference>
<dbReference type="InterPro" id="IPR027417">
    <property type="entry name" value="P-loop_NTPase"/>
</dbReference>
<evidence type="ECO:0000256" key="13">
    <source>
        <dbReference type="ARBA" id="ARBA00048988"/>
    </source>
</evidence>
<evidence type="ECO:0000256" key="6">
    <source>
        <dbReference type="ARBA" id="ARBA00022839"/>
    </source>
</evidence>
<dbReference type="GO" id="GO:0005829">
    <property type="term" value="C:cytosol"/>
    <property type="evidence" value="ECO:0007669"/>
    <property type="project" value="TreeGrafter"/>
</dbReference>
<evidence type="ECO:0000256" key="4">
    <source>
        <dbReference type="ARBA" id="ARBA00022801"/>
    </source>
</evidence>
<evidence type="ECO:0000256" key="14">
    <source>
        <dbReference type="PROSITE-ProRule" id="PRU00560"/>
    </source>
</evidence>
<keyword evidence="4 14" id="KW-0378">Hydrolase</keyword>
<dbReference type="PROSITE" id="PS51198">
    <property type="entry name" value="UVRD_HELICASE_ATP_BIND"/>
    <property type="match status" value="1"/>
</dbReference>
<evidence type="ECO:0000256" key="10">
    <source>
        <dbReference type="ARBA" id="ARBA00023235"/>
    </source>
</evidence>
<feature type="domain" description="UvrD-like helicase C-terminal" evidence="17">
    <location>
        <begin position="463"/>
        <end position="831"/>
    </location>
</feature>
<dbReference type="GO" id="GO:0000725">
    <property type="term" value="P:recombinational repair"/>
    <property type="evidence" value="ECO:0007669"/>
    <property type="project" value="TreeGrafter"/>
</dbReference>
<feature type="binding site" evidence="14">
    <location>
        <begin position="46"/>
        <end position="53"/>
    </location>
    <ligand>
        <name>ATP</name>
        <dbReference type="ChEBI" id="CHEBI:30616"/>
    </ligand>
</feature>
<dbReference type="SUPFAM" id="SSF52540">
    <property type="entry name" value="P-loop containing nucleoside triphosphate hydrolases"/>
    <property type="match status" value="1"/>
</dbReference>
<protein>
    <recommendedName>
        <fullName evidence="12">DNA 3'-5' helicase</fullName>
        <ecNumber evidence="12">5.6.2.4</ecNumber>
    </recommendedName>
</protein>
<keyword evidence="5 14" id="KW-0347">Helicase</keyword>
<dbReference type="KEGG" id="baqk:QN215_07360"/>
<dbReference type="InterPro" id="IPR014017">
    <property type="entry name" value="DNA_helicase_UvrD-like_C"/>
</dbReference>
<dbReference type="GO" id="GO:0004527">
    <property type="term" value="F:exonuclease activity"/>
    <property type="evidence" value="ECO:0007669"/>
    <property type="project" value="UniProtKB-KW"/>
</dbReference>
<evidence type="ECO:0000256" key="7">
    <source>
        <dbReference type="ARBA" id="ARBA00022840"/>
    </source>
</evidence>
<dbReference type="PROSITE" id="PS51217">
    <property type="entry name" value="UVRD_HELICASE_CTER"/>
    <property type="match status" value="1"/>
</dbReference>
<feature type="region of interest" description="Disordered" evidence="15">
    <location>
        <begin position="948"/>
        <end position="968"/>
    </location>
</feature>
<evidence type="ECO:0000256" key="9">
    <source>
        <dbReference type="ARBA" id="ARBA00023204"/>
    </source>
</evidence>
<dbReference type="RefSeq" id="WP_369343680.1">
    <property type="nucleotide sequence ID" value="NZ_CP129674.1"/>
</dbReference>
<evidence type="ECO:0000259" key="16">
    <source>
        <dbReference type="PROSITE" id="PS51198"/>
    </source>
</evidence>
<comment type="catalytic activity">
    <reaction evidence="13">
        <text>ATP + H2O = ADP + phosphate + H(+)</text>
        <dbReference type="Rhea" id="RHEA:13065"/>
        <dbReference type="ChEBI" id="CHEBI:15377"/>
        <dbReference type="ChEBI" id="CHEBI:15378"/>
        <dbReference type="ChEBI" id="CHEBI:30616"/>
        <dbReference type="ChEBI" id="CHEBI:43474"/>
        <dbReference type="ChEBI" id="CHEBI:456216"/>
        <dbReference type="EC" id="5.6.2.4"/>
    </reaction>
</comment>
<keyword evidence="10" id="KW-0413">Isomerase</keyword>
<reference evidence="18" key="1">
    <citation type="submission" date="2023-07" db="EMBL/GenBank/DDBJ databases">
        <title>Bifidobacterium aquikefiriaerophilum sp. nov. and Bifidobacterium eccum sp. nov., isolated from water kefir.</title>
        <authorList>
            <person name="Breselge S."/>
            <person name="Bellassi P."/>
            <person name="Barcenilla C."/>
            <person name="Alvarez-Ordonez A."/>
            <person name="Morelli L."/>
            <person name="Cotter P.D."/>
        </authorList>
    </citation>
    <scope>NUCLEOTIDE SEQUENCE</scope>
    <source>
        <strain evidence="18">WK041_4_12</strain>
    </source>
</reference>
<evidence type="ECO:0000256" key="15">
    <source>
        <dbReference type="SAM" id="MobiDB-lite"/>
    </source>
</evidence>
<evidence type="ECO:0000256" key="2">
    <source>
        <dbReference type="ARBA" id="ARBA00022741"/>
    </source>
</evidence>
<dbReference type="Pfam" id="PF00580">
    <property type="entry name" value="UvrD-helicase"/>
    <property type="match status" value="1"/>
</dbReference>
<evidence type="ECO:0000256" key="11">
    <source>
        <dbReference type="ARBA" id="ARBA00034617"/>
    </source>
</evidence>
<keyword evidence="7 14" id="KW-0067">ATP-binding</keyword>
<dbReference type="EC" id="5.6.2.4" evidence="12"/>
<keyword evidence="1" id="KW-0540">Nuclease</keyword>
<keyword evidence="8" id="KW-0238">DNA-binding</keyword>
<evidence type="ECO:0000256" key="3">
    <source>
        <dbReference type="ARBA" id="ARBA00022763"/>
    </source>
</evidence>
<dbReference type="GO" id="GO:0003677">
    <property type="term" value="F:DNA binding"/>
    <property type="evidence" value="ECO:0007669"/>
    <property type="project" value="UniProtKB-KW"/>
</dbReference>
<dbReference type="InterPro" id="IPR000212">
    <property type="entry name" value="DNA_helicase_UvrD/REP"/>
</dbReference>
<feature type="region of interest" description="Disordered" evidence="15">
    <location>
        <begin position="388"/>
        <end position="409"/>
    </location>
</feature>
<dbReference type="GO" id="GO:0043138">
    <property type="term" value="F:3'-5' DNA helicase activity"/>
    <property type="evidence" value="ECO:0007669"/>
    <property type="project" value="UniProtKB-EC"/>
</dbReference>
<organism evidence="18">
    <name type="scientific">Bifidobacterium aquikefiricola</name>
    <dbReference type="NCBI Taxonomy" id="3059038"/>
    <lineage>
        <taxon>Bacteria</taxon>
        <taxon>Bacillati</taxon>
        <taxon>Actinomycetota</taxon>
        <taxon>Actinomycetes</taxon>
        <taxon>Bifidobacteriales</taxon>
        <taxon>Bifidobacteriaceae</taxon>
        <taxon>Bifidobacterium</taxon>
    </lineage>
</organism>
<dbReference type="InterPro" id="IPR011604">
    <property type="entry name" value="PDDEXK-like_dom_sf"/>
</dbReference>
<gene>
    <name evidence="18" type="ORF">QN215_07360</name>
</gene>
<keyword evidence="3" id="KW-0227">DNA damage</keyword>
<name>A0AB39U516_9BIFI</name>
<dbReference type="PANTHER" id="PTHR11070:SF55">
    <property type="entry name" value="DNA 3'-5' HELICASE"/>
    <property type="match status" value="1"/>
</dbReference>
<proteinExistence type="predicted"/>
<evidence type="ECO:0000256" key="12">
    <source>
        <dbReference type="ARBA" id="ARBA00034808"/>
    </source>
</evidence>
<feature type="region of interest" description="Disordered" evidence="15">
    <location>
        <begin position="1"/>
        <end position="27"/>
    </location>
</feature>
<sequence length="1496" mass="162112">MTQGTAAAQHKDSPQGQHRARPAFTSTDEQRSIIEANISANQLIVAGAGSGKTMTMTMRIVRLIESGVPPERILGLTFTRKAASELLTRVSAAVIAHCDNGASIFLKPEVQTYDAFFQSIVRQYGLLVGFNQSTQPLSDAGAYQLAAEVVGQHIQSLFATEEPSSDKTAEGEDAARLDDDASEDRLLRKLAAATPSDADVASKGFSATVNNVLAVAHACANSMIDGSCTTFAQAARRIHDWDSAFISRLDTILEGVEIPHTEPGAKKIAPIDPDAKLSDKARAKKLAAIAHNRDLRRAYKANHLRTIAQNREMLLTLAEQYQEAKRQANMAEFSDFTLAAYQLVTRFPSIGAQYRRRFSHVFLDEYQDTSTTQALLIAALFHPDDKAEEANAADSRRAHGSKKHADSSAVSAVGDPFQSIYAWRGASPGAFRTFLQEFDRLSTRAPFTPTRQYSLSQTFRNGSLILDAANNLTLPLRQERGTITSATMREVDVKHLRARDDADRGTLGLLATQTLDEEIQGVIRFVQTAKRRYGAASAASASDGVAAEAIDMHAPHVAILFRSKTNLPQYCDALYEAGLSYEVVGYSALLDRPEIRDLRALLNVICNHTDVTALMRLLATPRFNVNPADLDAFAQMVKSLNAESQYRGLVEAGLAPAGVKRSQMHEYVKQHRDSVPNSVFAIDVLMDDDLASILNRKGSRISERGRFLLLQFASVLSQVQAQAGSGLKTVLRAAVHALQLDIDVVLSQSLHAERDGLGSGLALDRSTAQSSLDTFESLVDTFEAELQDGTPSTLRGFVAWVDSMGKSPEEPASDIAGHPDVVLMTIHQSKGLEWDAVAVVGMKSGTFPSNQGDGLKIRQTHTPVIDSSGRLAHPARYVSTAKSWMDDATAVPVPIRADSGILPRFPHDAAEESSPLSNLDAMNLASLEDEVYGECRDMANDGANDAVNDGANNAGNSVGNNAASGEWLPQQREYGSRYHDDERRLAYVALTRARHDALLSYSASLHGKANGSKSDLIDGSEASNFWTESYLGFVGNPDAVHFSDGDLPKQSDGVCETSMSGLRASKGNDSSDMESSGVESSDAAAQGKVSDSEFPEFTGYFLGDNAQEYRAAILAALSECATDDASKAQDSGMSRADDSDAMLWPMTLHPRIQAALDASAWQILEASDVGGADAAVEHAAVGHPAVEDAAVKDTVGAHKTDKETSPRSTPLLTQATQVVAQRSGRLGALHGNPQDLQALRRSGMQILSAGGQNVTALQALAGDHDEARERRYWRGIVRPIPRMPSAAAKIGTRFHEWASSFLAAQDDSTLQQDGGLDGIAIESTRQAMLLELEQRQGQAQTAEEQQLANWERRLSDSAWVKRSVAWVERPIVASIGNRVLKGKLDAVFHGGLDTSASGSGDQPHHQGQTAKYTIVDWKTGRRPATSEDIRIKLLQLDMYRVLLSMMESTDISLIDACLYYVSESKPELREIRARPRSSEEILHDLEAGLPRISDED</sequence>
<keyword evidence="9" id="KW-0234">DNA repair</keyword>
<comment type="catalytic activity">
    <reaction evidence="11">
        <text>Couples ATP hydrolysis with the unwinding of duplex DNA by translocating in the 3'-5' direction.</text>
        <dbReference type="EC" id="5.6.2.4"/>
    </reaction>
</comment>
<dbReference type="InterPro" id="IPR038726">
    <property type="entry name" value="PDDEXK_AddAB-type"/>
</dbReference>
<dbReference type="Gene3D" id="1.10.486.10">
    <property type="entry name" value="PCRA, domain 4"/>
    <property type="match status" value="2"/>
</dbReference>
<dbReference type="PANTHER" id="PTHR11070">
    <property type="entry name" value="UVRD / RECB / PCRA DNA HELICASE FAMILY MEMBER"/>
    <property type="match status" value="1"/>
</dbReference>
<feature type="domain" description="UvrD-like helicase ATP-binding" evidence="16">
    <location>
        <begin position="25"/>
        <end position="462"/>
    </location>
</feature>
<evidence type="ECO:0000256" key="8">
    <source>
        <dbReference type="ARBA" id="ARBA00023125"/>
    </source>
</evidence>
<feature type="compositionally biased region" description="Low complexity" evidence="15">
    <location>
        <begin position="948"/>
        <end position="965"/>
    </location>
</feature>
<dbReference type="GO" id="GO:0033202">
    <property type="term" value="C:DNA helicase complex"/>
    <property type="evidence" value="ECO:0007669"/>
    <property type="project" value="TreeGrafter"/>
</dbReference>
<evidence type="ECO:0000259" key="17">
    <source>
        <dbReference type="PROSITE" id="PS51217"/>
    </source>
</evidence>
<keyword evidence="6" id="KW-0269">Exonuclease</keyword>
<dbReference type="Gene3D" id="3.90.320.10">
    <property type="match status" value="1"/>
</dbReference>